<dbReference type="Pfam" id="PF02518">
    <property type="entry name" value="HATPase_c"/>
    <property type="match status" value="1"/>
</dbReference>
<organism evidence="11 12">
    <name type="scientific">Candidatus Pseudobacter hemicellulosilyticus</name>
    <dbReference type="NCBI Taxonomy" id="3121375"/>
    <lineage>
        <taxon>Bacteria</taxon>
        <taxon>Pseudomonadati</taxon>
        <taxon>Bacteroidota</taxon>
        <taxon>Chitinophagia</taxon>
        <taxon>Chitinophagales</taxon>
        <taxon>Chitinophagaceae</taxon>
        <taxon>Pseudobacter</taxon>
    </lineage>
</organism>
<accession>A0AAJ5WLM6</accession>
<keyword evidence="7" id="KW-0472">Membrane</keyword>
<evidence type="ECO:0000313" key="12">
    <source>
        <dbReference type="Proteomes" id="UP001220610"/>
    </source>
</evidence>
<dbReference type="SUPFAM" id="SSF47384">
    <property type="entry name" value="Homodimeric domain of signal transducing histidine kinase"/>
    <property type="match status" value="1"/>
</dbReference>
<feature type="transmembrane region" description="Helical" evidence="7">
    <location>
        <begin position="99"/>
        <end position="117"/>
    </location>
</feature>
<dbReference type="SMART" id="SM00387">
    <property type="entry name" value="HATPase_c"/>
    <property type="match status" value="1"/>
</dbReference>
<feature type="domain" description="PAC" evidence="10">
    <location>
        <begin position="217"/>
        <end position="269"/>
    </location>
</feature>
<dbReference type="GO" id="GO:0005524">
    <property type="term" value="F:ATP binding"/>
    <property type="evidence" value="ECO:0007669"/>
    <property type="project" value="UniProtKB-KW"/>
</dbReference>
<keyword evidence="5" id="KW-0418">Kinase</keyword>
<dbReference type="Gene3D" id="3.30.450.20">
    <property type="entry name" value="PAS domain"/>
    <property type="match status" value="1"/>
</dbReference>
<dbReference type="GO" id="GO:0000155">
    <property type="term" value="F:phosphorelay sensor kinase activity"/>
    <property type="evidence" value="ECO:0007669"/>
    <property type="project" value="InterPro"/>
</dbReference>
<dbReference type="Pfam" id="PF25487">
    <property type="entry name" value="ETR1_N"/>
    <property type="match status" value="1"/>
</dbReference>
<feature type="transmembrane region" description="Helical" evidence="7">
    <location>
        <begin position="31"/>
        <end position="56"/>
    </location>
</feature>
<dbReference type="SUPFAM" id="SSF55785">
    <property type="entry name" value="PYP-like sensor domain (PAS domain)"/>
    <property type="match status" value="1"/>
</dbReference>
<dbReference type="CDD" id="cd00082">
    <property type="entry name" value="HisKA"/>
    <property type="match status" value="1"/>
</dbReference>
<dbReference type="InterPro" id="IPR003594">
    <property type="entry name" value="HATPase_dom"/>
</dbReference>
<dbReference type="FunFam" id="3.30.565.10:FF:000006">
    <property type="entry name" value="Sensor histidine kinase WalK"/>
    <property type="match status" value="1"/>
</dbReference>
<dbReference type="InterPro" id="IPR005467">
    <property type="entry name" value="His_kinase_dom"/>
</dbReference>
<evidence type="ECO:0000256" key="6">
    <source>
        <dbReference type="SAM" id="Coils"/>
    </source>
</evidence>
<dbReference type="EC" id="2.7.13.3" evidence="2"/>
<dbReference type="InterPro" id="IPR000700">
    <property type="entry name" value="PAS-assoc_C"/>
</dbReference>
<dbReference type="InterPro" id="IPR035965">
    <property type="entry name" value="PAS-like_dom_sf"/>
</dbReference>
<protein>
    <recommendedName>
        <fullName evidence="2">histidine kinase</fullName>
        <ecNumber evidence="2">2.7.13.3</ecNumber>
    </recommendedName>
</protein>
<dbReference type="PROSITE" id="PS50113">
    <property type="entry name" value="PAC"/>
    <property type="match status" value="1"/>
</dbReference>
<evidence type="ECO:0000259" key="10">
    <source>
        <dbReference type="PROSITE" id="PS50113"/>
    </source>
</evidence>
<gene>
    <name evidence="11" type="ORF">P0Y53_17045</name>
</gene>
<keyword evidence="6" id="KW-0175">Coiled coil</keyword>
<dbReference type="PANTHER" id="PTHR43304:SF1">
    <property type="entry name" value="PAC DOMAIN-CONTAINING PROTEIN"/>
    <property type="match status" value="1"/>
</dbReference>
<comment type="catalytic activity">
    <reaction evidence="1">
        <text>ATP + protein L-histidine = ADP + protein N-phospho-L-histidine.</text>
        <dbReference type="EC" id="2.7.13.3"/>
    </reaction>
</comment>
<feature type="domain" description="PAS" evidence="9">
    <location>
        <begin position="142"/>
        <end position="194"/>
    </location>
</feature>
<evidence type="ECO:0000256" key="4">
    <source>
        <dbReference type="ARBA" id="ARBA00022679"/>
    </source>
</evidence>
<evidence type="ECO:0000256" key="7">
    <source>
        <dbReference type="SAM" id="Phobius"/>
    </source>
</evidence>
<dbReference type="PROSITE" id="PS50112">
    <property type="entry name" value="PAS"/>
    <property type="match status" value="1"/>
</dbReference>
<keyword evidence="3" id="KW-0597">Phosphoprotein</keyword>
<dbReference type="PROSITE" id="PS50109">
    <property type="entry name" value="HIS_KIN"/>
    <property type="match status" value="1"/>
</dbReference>
<dbReference type="InterPro" id="IPR003661">
    <property type="entry name" value="HisK_dim/P_dom"/>
</dbReference>
<dbReference type="PRINTS" id="PR00344">
    <property type="entry name" value="BCTRLSENSOR"/>
</dbReference>
<dbReference type="Gene3D" id="1.10.287.130">
    <property type="match status" value="1"/>
</dbReference>
<dbReference type="InterPro" id="IPR036890">
    <property type="entry name" value="HATPase_C_sf"/>
</dbReference>
<evidence type="ECO:0000313" key="11">
    <source>
        <dbReference type="EMBL" id="WEK34196.1"/>
    </source>
</evidence>
<reference evidence="11" key="1">
    <citation type="submission" date="2023-03" db="EMBL/GenBank/DDBJ databases">
        <title>Andean soil-derived lignocellulolytic bacterial consortium as a source of novel taxa and putative plastic-active enzymes.</title>
        <authorList>
            <person name="Diaz-Garcia L."/>
            <person name="Chuvochina M."/>
            <person name="Feuerriegel G."/>
            <person name="Bunk B."/>
            <person name="Sproer C."/>
            <person name="Streit W.R."/>
            <person name="Rodriguez L.M."/>
            <person name="Overmann J."/>
            <person name="Jimenez D.J."/>
        </authorList>
    </citation>
    <scope>NUCLEOTIDE SEQUENCE</scope>
    <source>
        <strain evidence="11">MAG 7</strain>
    </source>
</reference>
<dbReference type="InterPro" id="IPR036097">
    <property type="entry name" value="HisK_dim/P_sf"/>
</dbReference>
<dbReference type="NCBIfam" id="TIGR00229">
    <property type="entry name" value="sensory_box"/>
    <property type="match status" value="1"/>
</dbReference>
<dbReference type="SMART" id="SM00091">
    <property type="entry name" value="PAS"/>
    <property type="match status" value="1"/>
</dbReference>
<dbReference type="SUPFAM" id="SSF55874">
    <property type="entry name" value="ATPase domain of HSP90 chaperone/DNA topoisomerase II/histidine kinase"/>
    <property type="match status" value="1"/>
</dbReference>
<keyword evidence="4" id="KW-0808">Transferase</keyword>
<dbReference type="Proteomes" id="UP001220610">
    <property type="component" value="Chromosome"/>
</dbReference>
<evidence type="ECO:0000259" key="8">
    <source>
        <dbReference type="PROSITE" id="PS50109"/>
    </source>
</evidence>
<evidence type="ECO:0000256" key="1">
    <source>
        <dbReference type="ARBA" id="ARBA00000085"/>
    </source>
</evidence>
<dbReference type="InterPro" id="IPR058544">
    <property type="entry name" value="ETR1_N"/>
</dbReference>
<keyword evidence="7" id="KW-1133">Transmembrane helix</keyword>
<keyword evidence="7" id="KW-0812">Transmembrane</keyword>
<proteinExistence type="predicted"/>
<name>A0AAJ5WLM6_9BACT</name>
<dbReference type="InterPro" id="IPR004358">
    <property type="entry name" value="Sig_transdc_His_kin-like_C"/>
</dbReference>
<keyword evidence="11" id="KW-0067">ATP-binding</keyword>
<keyword evidence="11" id="KW-0547">Nucleotide-binding</keyword>
<dbReference type="InterPro" id="IPR000014">
    <property type="entry name" value="PAS"/>
</dbReference>
<evidence type="ECO:0000259" key="9">
    <source>
        <dbReference type="PROSITE" id="PS50112"/>
    </source>
</evidence>
<dbReference type="InterPro" id="IPR052162">
    <property type="entry name" value="Sensor_kinase/Photoreceptor"/>
</dbReference>
<evidence type="ECO:0000256" key="5">
    <source>
        <dbReference type="ARBA" id="ARBA00022777"/>
    </source>
</evidence>
<sequence>MQQVLEFFEKLFDSSDWPARWNCGKWSQFHGWLYIVSDLLVWSAYFFIPLIILRYILKRRSQARFVRLYFLFASFIMACGTTHVFDAITFYVPLYRVNALIRFITGVVSWTTIFFLIRELPKAFSMRSARELEAEVEQRKKAEQKFRNLLEAAPDSMVMVNETGTIQLVNAQTELLFGYGRTEMIGRNVDLLLPVRYDNTHPFRSYTAMLISESDPKPWGIEVFGKDRSGREFPAEIRFSPLQSEDGLLITAAIRDVTEKKRMEQEIREANSSLEKKVQQRTIELERKNEELAHFAYVASHDLQEPLRTTSGFVDLLRKQYYSQLDENANRYLDFISQSSDRMKILIHDLLDYSRIGREKQLETVDCNQLLQEVQADLTLGIRETNASISLDTLPAVTGYRTELKQLFQNLVSNSLKFRQPGVPPAIGISAEKENGHWKFSVRDNGIGIEPVNQDKVFIIFKRLHKRSEYEGSGIGLAHCKKIVELHGGQIWVDSIPGQGSTFSFTLVETLST</sequence>
<evidence type="ECO:0000256" key="2">
    <source>
        <dbReference type="ARBA" id="ARBA00012438"/>
    </source>
</evidence>
<feature type="domain" description="Histidine kinase" evidence="8">
    <location>
        <begin position="298"/>
        <end position="511"/>
    </location>
</feature>
<dbReference type="Pfam" id="PF13426">
    <property type="entry name" value="PAS_9"/>
    <property type="match status" value="1"/>
</dbReference>
<dbReference type="AlphaFoldDB" id="A0AAJ5WLM6"/>
<evidence type="ECO:0000256" key="3">
    <source>
        <dbReference type="ARBA" id="ARBA00022553"/>
    </source>
</evidence>
<dbReference type="Pfam" id="PF00512">
    <property type="entry name" value="HisKA"/>
    <property type="match status" value="1"/>
</dbReference>
<dbReference type="CDD" id="cd00130">
    <property type="entry name" value="PAS"/>
    <property type="match status" value="1"/>
</dbReference>
<dbReference type="Gene3D" id="3.30.565.10">
    <property type="entry name" value="Histidine kinase-like ATPase, C-terminal domain"/>
    <property type="match status" value="1"/>
</dbReference>
<feature type="coiled-coil region" evidence="6">
    <location>
        <begin position="260"/>
        <end position="291"/>
    </location>
</feature>
<dbReference type="SMART" id="SM00388">
    <property type="entry name" value="HisKA"/>
    <property type="match status" value="1"/>
</dbReference>
<dbReference type="EMBL" id="CP119311">
    <property type="protein sequence ID" value="WEK34196.1"/>
    <property type="molecule type" value="Genomic_DNA"/>
</dbReference>
<dbReference type="PANTHER" id="PTHR43304">
    <property type="entry name" value="PHYTOCHROME-LIKE PROTEIN CPH1"/>
    <property type="match status" value="1"/>
</dbReference>
<feature type="transmembrane region" description="Helical" evidence="7">
    <location>
        <begin position="68"/>
        <end position="93"/>
    </location>
</feature>